<accession>A0A1Y2EBU5</accession>
<feature type="region of interest" description="Disordered" evidence="1">
    <location>
        <begin position="42"/>
        <end position="83"/>
    </location>
</feature>
<dbReference type="RefSeq" id="XP_040719023.1">
    <property type="nucleotide sequence ID" value="XM_040858074.1"/>
</dbReference>
<dbReference type="InParanoid" id="A0A1Y2EBU5"/>
<keyword evidence="2" id="KW-0472">Membrane</keyword>
<evidence type="ECO:0000313" key="4">
    <source>
        <dbReference type="Proteomes" id="UP000193689"/>
    </source>
</evidence>
<gene>
    <name evidence="3" type="ORF">BCR38DRAFT_406638</name>
</gene>
<proteinExistence type="predicted"/>
<feature type="transmembrane region" description="Helical" evidence="2">
    <location>
        <begin position="198"/>
        <end position="218"/>
    </location>
</feature>
<dbReference type="GeneID" id="63774286"/>
<organism evidence="3 4">
    <name type="scientific">Pseudomassariella vexata</name>
    <dbReference type="NCBI Taxonomy" id="1141098"/>
    <lineage>
        <taxon>Eukaryota</taxon>
        <taxon>Fungi</taxon>
        <taxon>Dikarya</taxon>
        <taxon>Ascomycota</taxon>
        <taxon>Pezizomycotina</taxon>
        <taxon>Sordariomycetes</taxon>
        <taxon>Xylariomycetidae</taxon>
        <taxon>Amphisphaeriales</taxon>
        <taxon>Pseudomassariaceae</taxon>
        <taxon>Pseudomassariella</taxon>
    </lineage>
</organism>
<dbReference type="OrthoDB" id="2603at2759"/>
<dbReference type="EMBL" id="MCFJ01000003">
    <property type="protein sequence ID" value="ORY68736.1"/>
    <property type="molecule type" value="Genomic_DNA"/>
</dbReference>
<comment type="caution">
    <text evidence="3">The sequence shown here is derived from an EMBL/GenBank/DDBJ whole genome shotgun (WGS) entry which is preliminary data.</text>
</comment>
<protein>
    <recommendedName>
        <fullName evidence="5">Integral membrane protein</fullName>
    </recommendedName>
</protein>
<feature type="transmembrane region" description="Helical" evidence="2">
    <location>
        <begin position="372"/>
        <end position="391"/>
    </location>
</feature>
<evidence type="ECO:0000313" key="3">
    <source>
        <dbReference type="EMBL" id="ORY68736.1"/>
    </source>
</evidence>
<feature type="transmembrane region" description="Helical" evidence="2">
    <location>
        <begin position="412"/>
        <end position="430"/>
    </location>
</feature>
<evidence type="ECO:0000256" key="2">
    <source>
        <dbReference type="SAM" id="Phobius"/>
    </source>
</evidence>
<keyword evidence="4" id="KW-1185">Reference proteome</keyword>
<feature type="transmembrane region" description="Helical" evidence="2">
    <location>
        <begin position="333"/>
        <end position="360"/>
    </location>
</feature>
<evidence type="ECO:0000256" key="1">
    <source>
        <dbReference type="SAM" id="MobiDB-lite"/>
    </source>
</evidence>
<evidence type="ECO:0008006" key="5">
    <source>
        <dbReference type="Google" id="ProtNLM"/>
    </source>
</evidence>
<feature type="transmembrane region" description="Helical" evidence="2">
    <location>
        <begin position="230"/>
        <end position="251"/>
    </location>
</feature>
<dbReference type="Proteomes" id="UP000193689">
    <property type="component" value="Unassembled WGS sequence"/>
</dbReference>
<dbReference type="STRING" id="1141098.A0A1Y2EBU5"/>
<keyword evidence="2" id="KW-1133">Transmembrane helix</keyword>
<reference evidence="3 4" key="1">
    <citation type="submission" date="2016-07" db="EMBL/GenBank/DDBJ databases">
        <title>Pervasive Adenine N6-methylation of Active Genes in Fungi.</title>
        <authorList>
            <consortium name="DOE Joint Genome Institute"/>
            <person name="Mondo S.J."/>
            <person name="Dannebaum R.O."/>
            <person name="Kuo R.C."/>
            <person name="Labutti K."/>
            <person name="Haridas S."/>
            <person name="Kuo A."/>
            <person name="Salamov A."/>
            <person name="Ahrendt S.R."/>
            <person name="Lipzen A."/>
            <person name="Sullivan W."/>
            <person name="Andreopoulos W.B."/>
            <person name="Clum A."/>
            <person name="Lindquist E."/>
            <person name="Daum C."/>
            <person name="Ramamoorthy G.K."/>
            <person name="Gryganskyi A."/>
            <person name="Culley D."/>
            <person name="Magnuson J.K."/>
            <person name="James T.Y."/>
            <person name="O'Malley M.A."/>
            <person name="Stajich J.E."/>
            <person name="Spatafora J.W."/>
            <person name="Visel A."/>
            <person name="Grigoriev I.V."/>
        </authorList>
    </citation>
    <scope>NUCLEOTIDE SEQUENCE [LARGE SCALE GENOMIC DNA]</scope>
    <source>
        <strain evidence="3 4">CBS 129021</strain>
    </source>
</reference>
<dbReference type="AlphaFoldDB" id="A0A1Y2EBU5"/>
<feature type="transmembrane region" description="Helical" evidence="2">
    <location>
        <begin position="436"/>
        <end position="460"/>
    </location>
</feature>
<sequence length="484" mass="53775">MSTNSTNSTNTVGCFGARPSQARYPARPFEFLNPTVEYVEASHEEVTATRRPHNAPFTPPPPPSHGHRDGDAKTGTGNSGVAAATTPAGVYRVWRSRDNRKGRHAVAISSERVEKKHGLLRHPKATDSWGQTWRGVGKMLVRYPVWDVSYDVALLFTLGEWCFFTPLLSICAVSALLRSYGETLTLWMDGWMADTGSEYKGSVIWVFNGFFVWLPAQLPSSEFTGEVDAGGGVTAFVGATIFEVGSVLLMLEAVNENRTECFGWALEEAFERESAGWSLLLRPNHEGCMHHHREKRALFVRKENVTNSAAKRSWQWWQWWPSWHDLTHYLREIGFLACLSQLIGATIFWVAGLTGLLPLYDGLSTPVANGVFWLPQVVGGTGFIISSWLFMVETQPNWYKPALKVLGWHVGFWNLVGAIGFTLCGALGFASENETASYVSALATFIGSWAFLTGSVVQWYESLNKYPVSLEKSIRKLSDSDSDG</sequence>
<name>A0A1Y2EBU5_9PEZI</name>
<keyword evidence="2" id="KW-0812">Transmembrane</keyword>